<evidence type="ECO:0000313" key="2">
    <source>
        <dbReference type="EMBL" id="MFH4985150.1"/>
    </source>
</evidence>
<dbReference type="Proteomes" id="UP001608902">
    <property type="component" value="Unassembled WGS sequence"/>
</dbReference>
<name>A0ABD6F019_9BILA</name>
<dbReference type="AlphaFoldDB" id="A0ABD6F019"/>
<organism evidence="2 3">
    <name type="scientific">Gnathostoma spinigerum</name>
    <dbReference type="NCBI Taxonomy" id="75299"/>
    <lineage>
        <taxon>Eukaryota</taxon>
        <taxon>Metazoa</taxon>
        <taxon>Ecdysozoa</taxon>
        <taxon>Nematoda</taxon>
        <taxon>Chromadorea</taxon>
        <taxon>Rhabditida</taxon>
        <taxon>Spirurina</taxon>
        <taxon>Gnathostomatomorpha</taxon>
        <taxon>Gnathostomatoidea</taxon>
        <taxon>Gnathostomatidae</taxon>
        <taxon>Gnathostoma</taxon>
    </lineage>
</organism>
<evidence type="ECO:0000256" key="1">
    <source>
        <dbReference type="SAM" id="Phobius"/>
    </source>
</evidence>
<keyword evidence="1" id="KW-0812">Transmembrane</keyword>
<dbReference type="EMBL" id="JBGFUD010077851">
    <property type="protein sequence ID" value="MFH4985150.1"/>
    <property type="molecule type" value="Genomic_DNA"/>
</dbReference>
<feature type="transmembrane region" description="Helical" evidence="1">
    <location>
        <begin position="7"/>
        <end position="28"/>
    </location>
</feature>
<gene>
    <name evidence="2" type="ORF">AB6A40_011859</name>
</gene>
<protein>
    <submittedName>
        <fullName evidence="2">Uncharacterized protein</fullName>
    </submittedName>
</protein>
<keyword evidence="1" id="KW-1133">Transmembrane helix</keyword>
<accession>A0ABD6F019</accession>
<keyword evidence="1" id="KW-0472">Membrane</keyword>
<comment type="caution">
    <text evidence="2">The sequence shown here is derived from an EMBL/GenBank/DDBJ whole genome shotgun (WGS) entry which is preliminary data.</text>
</comment>
<reference evidence="2 3" key="1">
    <citation type="submission" date="2024-08" db="EMBL/GenBank/DDBJ databases">
        <title>Gnathostoma spinigerum genome.</title>
        <authorList>
            <person name="Gonzalez-Bertolin B."/>
            <person name="Monzon S."/>
            <person name="Zaballos A."/>
            <person name="Jimenez P."/>
            <person name="Dekumyoy P."/>
            <person name="Varona S."/>
            <person name="Cuesta I."/>
            <person name="Sumanam S."/>
            <person name="Adisakwattana P."/>
            <person name="Gasser R.B."/>
            <person name="Hernandez-Gonzalez A."/>
            <person name="Young N.D."/>
            <person name="Perteguer M.J."/>
        </authorList>
    </citation>
    <scope>NUCLEOTIDE SEQUENCE [LARGE SCALE GENOMIC DNA]</scope>
    <source>
        <strain evidence="2">AL3</strain>
        <tissue evidence="2">Liver</tissue>
    </source>
</reference>
<evidence type="ECO:0000313" key="3">
    <source>
        <dbReference type="Proteomes" id="UP001608902"/>
    </source>
</evidence>
<feature type="non-terminal residue" evidence="2">
    <location>
        <position position="1"/>
    </location>
</feature>
<sequence length="89" mass="9507">SREMERSGLTFTTIPVGLATVTAILISLCDPMLIPCFSPAAVSDNPVVENGWAVTVPPTVFRYWAVTVDPLNVPVTARVKPAPRGTGNR</sequence>
<keyword evidence="3" id="KW-1185">Reference proteome</keyword>
<proteinExistence type="predicted"/>